<evidence type="ECO:0000256" key="1">
    <source>
        <dbReference type="SAM" id="Phobius"/>
    </source>
</evidence>
<keyword evidence="1 2" id="KW-0812">Transmembrane</keyword>
<accession>A0A9Q1C8V3</accession>
<dbReference type="PANTHER" id="PTHR15887:SF1">
    <property type="entry name" value="TRANSMEMBRANE PROTEIN 69"/>
    <property type="match status" value="1"/>
</dbReference>
<feature type="transmembrane region" description="Helical" evidence="1">
    <location>
        <begin position="104"/>
        <end position="124"/>
    </location>
</feature>
<dbReference type="PANTHER" id="PTHR15887">
    <property type="entry name" value="TRANSMEMBRANE PROTEIN 69"/>
    <property type="match status" value="1"/>
</dbReference>
<comment type="caution">
    <text evidence="2">The sequence shown here is derived from an EMBL/GenBank/DDBJ whole genome shotgun (WGS) entry which is preliminary data.</text>
</comment>
<dbReference type="OrthoDB" id="194289at2759"/>
<gene>
    <name evidence="2" type="ORF">HOLleu_14507</name>
</gene>
<dbReference type="Proteomes" id="UP001152320">
    <property type="component" value="Chromosome 6"/>
</dbReference>
<dbReference type="AlphaFoldDB" id="A0A9Q1C8V3"/>
<dbReference type="EMBL" id="JAIZAY010000006">
    <property type="protein sequence ID" value="KAJ8040269.1"/>
    <property type="molecule type" value="Genomic_DNA"/>
</dbReference>
<reference evidence="2" key="1">
    <citation type="submission" date="2021-10" db="EMBL/GenBank/DDBJ databases">
        <title>Tropical sea cucumber genome reveals ecological adaptation and Cuvierian tubules defense mechanism.</title>
        <authorList>
            <person name="Chen T."/>
        </authorList>
    </citation>
    <scope>NUCLEOTIDE SEQUENCE</scope>
    <source>
        <strain evidence="2">Nanhai2018</strain>
        <tissue evidence="2">Muscle</tissue>
    </source>
</reference>
<evidence type="ECO:0000313" key="2">
    <source>
        <dbReference type="EMBL" id="KAJ8040269.1"/>
    </source>
</evidence>
<proteinExistence type="predicted"/>
<name>A0A9Q1C8V3_HOLLE</name>
<keyword evidence="1" id="KW-0472">Membrane</keyword>
<keyword evidence="1" id="KW-1133">Transmembrane helix</keyword>
<organism evidence="2 3">
    <name type="scientific">Holothuria leucospilota</name>
    <name type="common">Black long sea cucumber</name>
    <name type="synonym">Mertensiothuria leucospilota</name>
    <dbReference type="NCBI Taxonomy" id="206669"/>
    <lineage>
        <taxon>Eukaryota</taxon>
        <taxon>Metazoa</taxon>
        <taxon>Echinodermata</taxon>
        <taxon>Eleutherozoa</taxon>
        <taxon>Echinozoa</taxon>
        <taxon>Holothuroidea</taxon>
        <taxon>Aspidochirotacea</taxon>
        <taxon>Aspidochirotida</taxon>
        <taxon>Holothuriidae</taxon>
        <taxon>Holothuria</taxon>
    </lineage>
</organism>
<feature type="transmembrane region" description="Helical" evidence="1">
    <location>
        <begin position="214"/>
        <end position="239"/>
    </location>
</feature>
<feature type="transmembrane region" description="Helical" evidence="1">
    <location>
        <begin position="176"/>
        <end position="202"/>
    </location>
</feature>
<sequence>MFIFLNRNFTFASCKLSCYSYTFLRQLPRRRINTCGQKISLKEISVRPLDLVGKNISTTRYNRGLSKTVFSYQSYRLSGSAASSEGTNEKQSWFSHLQEAPKPALYLGFSGLIPFAVPALFCLGSLSYSPLLAVMQVTYGATILSFLGGIHWGYSIDNKASPPNWRNLGYSVTPPLFAWTGLLLVPEFGTLTLMAGLAFAWLKDMKVKSMPAWFRVLRACLSVGAITSLGLMYVLGLLYPPPETSLTYNWVKLIKIIKIILED</sequence>
<keyword evidence="3" id="KW-1185">Reference proteome</keyword>
<protein>
    <submittedName>
        <fullName evidence="2">Transmembrane protein 69</fullName>
    </submittedName>
</protein>
<evidence type="ECO:0000313" key="3">
    <source>
        <dbReference type="Proteomes" id="UP001152320"/>
    </source>
</evidence>
<feature type="transmembrane region" description="Helical" evidence="1">
    <location>
        <begin position="131"/>
        <end position="156"/>
    </location>
</feature>
<dbReference type="InterPro" id="IPR021836">
    <property type="entry name" value="DUF3429"/>
</dbReference>
<dbReference type="Pfam" id="PF11911">
    <property type="entry name" value="DUF3429"/>
    <property type="match status" value="1"/>
</dbReference>